<proteinExistence type="predicted"/>
<sequence length="471" mass="50408">MAERKYQDVVRPNRVRQLDDIRADMERRDAHGLRHRLDAMFAAWGEQPEAATYEHPVDAVLGEMSSLVKAAMADLGVPAGRLAAVCVGSALDEDVSAQMQPFDDGSGLVLVSDAIIALANVYGLHAGTALGQLTDGGSARKLWRSFRMVTGGGLGEDPFFLTGLLRYYNVHQRVYGLSAKLGRTEERAENDIVDLINTGATLFVLGHEIAHHALGHTSAPSAFSPGEHVPACSADAQRELDADLFAHRAVVRVFEAQLSSHGPAHGSAAINATLGALVAILAVHSTESALFIRRGNTHPPAADRAARLLGEMGREVQQFSQLFLGKMLSSTAASSDFGAAEEPFDWPAFYADPRVDTPHPQKYLDQIALFDRLQTAPRAQLVEGLARKNTDSSGILARGATAALGGDVPGALSIWGVADDWREFILDRRQPLSFHTALTAVKQAFDGQDLDDGLALPGSIVCTAVLAEQLA</sequence>
<gene>
    <name evidence="1" type="ORF">ACFSVL_24860</name>
</gene>
<evidence type="ECO:0000313" key="2">
    <source>
        <dbReference type="Proteomes" id="UP001597483"/>
    </source>
</evidence>
<protein>
    <recommendedName>
        <fullName evidence="3">Peptidase M48 domain-containing protein</fullName>
    </recommendedName>
</protein>
<dbReference type="RefSeq" id="WP_378307949.1">
    <property type="nucleotide sequence ID" value="NZ_JBHUKS010000017.1"/>
</dbReference>
<reference evidence="2" key="1">
    <citation type="journal article" date="2019" name="Int. J. Syst. Evol. Microbiol.">
        <title>The Global Catalogue of Microorganisms (GCM) 10K type strain sequencing project: providing services to taxonomists for standard genome sequencing and annotation.</title>
        <authorList>
            <consortium name="The Broad Institute Genomics Platform"/>
            <consortium name="The Broad Institute Genome Sequencing Center for Infectious Disease"/>
            <person name="Wu L."/>
            <person name="Ma J."/>
        </authorList>
    </citation>
    <scope>NUCLEOTIDE SEQUENCE [LARGE SCALE GENOMIC DNA]</scope>
    <source>
        <strain evidence="2">CGMCC 4.7641</strain>
    </source>
</reference>
<comment type="caution">
    <text evidence="1">The sequence shown here is derived from an EMBL/GenBank/DDBJ whole genome shotgun (WGS) entry which is preliminary data.</text>
</comment>
<name>A0ABW5HCH9_9PSEU</name>
<organism evidence="1 2">
    <name type="scientific">Amycolatopsis silviterrae</name>
    <dbReference type="NCBI Taxonomy" id="1656914"/>
    <lineage>
        <taxon>Bacteria</taxon>
        <taxon>Bacillati</taxon>
        <taxon>Actinomycetota</taxon>
        <taxon>Actinomycetes</taxon>
        <taxon>Pseudonocardiales</taxon>
        <taxon>Pseudonocardiaceae</taxon>
        <taxon>Amycolatopsis</taxon>
    </lineage>
</organism>
<accession>A0ABW5HCH9</accession>
<keyword evidence="2" id="KW-1185">Reference proteome</keyword>
<dbReference type="EMBL" id="JBHUKS010000017">
    <property type="protein sequence ID" value="MFD2470645.1"/>
    <property type="molecule type" value="Genomic_DNA"/>
</dbReference>
<evidence type="ECO:0008006" key="3">
    <source>
        <dbReference type="Google" id="ProtNLM"/>
    </source>
</evidence>
<evidence type="ECO:0000313" key="1">
    <source>
        <dbReference type="EMBL" id="MFD2470645.1"/>
    </source>
</evidence>
<dbReference type="Proteomes" id="UP001597483">
    <property type="component" value="Unassembled WGS sequence"/>
</dbReference>